<reference evidence="2 3" key="1">
    <citation type="submission" date="2016-07" db="EMBL/GenBank/DDBJ databases">
        <title>Draft genome of the white-rot fungus Obba rivulosa 3A-2.</title>
        <authorList>
            <consortium name="DOE Joint Genome Institute"/>
            <person name="Miettinen O."/>
            <person name="Riley R."/>
            <person name="Acob R."/>
            <person name="Barry K."/>
            <person name="Cullen D."/>
            <person name="De Vries R."/>
            <person name="Hainaut M."/>
            <person name="Hatakka A."/>
            <person name="Henrissat B."/>
            <person name="Hilden K."/>
            <person name="Kuo R."/>
            <person name="Labutti K."/>
            <person name="Lipzen A."/>
            <person name="Makela M.R."/>
            <person name="Sandor L."/>
            <person name="Spatafora J.W."/>
            <person name="Grigoriev I.V."/>
            <person name="Hibbett D.S."/>
        </authorList>
    </citation>
    <scope>NUCLEOTIDE SEQUENCE [LARGE SCALE GENOMIC DNA]</scope>
    <source>
        <strain evidence="2 3">3A-2</strain>
    </source>
</reference>
<feature type="region of interest" description="Disordered" evidence="1">
    <location>
        <begin position="83"/>
        <end position="136"/>
    </location>
</feature>
<sequence length="404" mass="45044">MTLLSVMHTQPHAFVSKLHACKSLGPYSGPIVSTIHDFDRDCSSQSHSSENVCPFSYHDTTTGLSDVSCGCYSVLPVRAVADVPSARRPASTSSSAPTGLQQPTRDGRESPRPQFSNAQLKPRTNSETNRSVSRLSSSWSSRTVLATVTNRDPTVAEQRSSPLLASYDWTSCHDHGQESLRTNRHGREARSRDAELPQWTELEDDLVRSYHDLPRTPPSISCITLYETSVTVPTKYATSLCASADESGDKETALAPAVRWLVSTTPGRLTSTEDERRRLVAAVELERSLVMQQCSQLQDEYCRKRYKEGRQLPNGYVVSLLNPCWSDLECPWRLHATSKQVVKRGKSYDRCLSDLRDQKDVWKHLPEIPLRIALLKQALYLLCNTCVEKKSSSVSASNTEDGLQ</sequence>
<accession>A0A8E2DTJ6</accession>
<organism evidence="2 3">
    <name type="scientific">Obba rivulosa</name>
    <dbReference type="NCBI Taxonomy" id="1052685"/>
    <lineage>
        <taxon>Eukaryota</taxon>
        <taxon>Fungi</taxon>
        <taxon>Dikarya</taxon>
        <taxon>Basidiomycota</taxon>
        <taxon>Agaricomycotina</taxon>
        <taxon>Agaricomycetes</taxon>
        <taxon>Polyporales</taxon>
        <taxon>Gelatoporiaceae</taxon>
        <taxon>Obba</taxon>
    </lineage>
</organism>
<protein>
    <submittedName>
        <fullName evidence="2">Uncharacterized protein</fullName>
    </submittedName>
</protein>
<evidence type="ECO:0000313" key="3">
    <source>
        <dbReference type="Proteomes" id="UP000250043"/>
    </source>
</evidence>
<evidence type="ECO:0000313" key="2">
    <source>
        <dbReference type="EMBL" id="OCH95433.1"/>
    </source>
</evidence>
<proteinExistence type="predicted"/>
<dbReference type="EMBL" id="KV722336">
    <property type="protein sequence ID" value="OCH95433.1"/>
    <property type="molecule type" value="Genomic_DNA"/>
</dbReference>
<dbReference type="Proteomes" id="UP000250043">
    <property type="component" value="Unassembled WGS sequence"/>
</dbReference>
<feature type="compositionally biased region" description="Low complexity" evidence="1">
    <location>
        <begin position="84"/>
        <end position="98"/>
    </location>
</feature>
<feature type="compositionally biased region" description="Polar residues" evidence="1">
    <location>
        <begin position="113"/>
        <end position="129"/>
    </location>
</feature>
<evidence type="ECO:0000256" key="1">
    <source>
        <dbReference type="SAM" id="MobiDB-lite"/>
    </source>
</evidence>
<gene>
    <name evidence="2" type="ORF">OBBRIDRAFT_578928</name>
</gene>
<dbReference type="AlphaFoldDB" id="A0A8E2DTJ6"/>
<name>A0A8E2DTJ6_9APHY</name>
<keyword evidence="3" id="KW-1185">Reference proteome</keyword>